<evidence type="ECO:0000256" key="1">
    <source>
        <dbReference type="SAM" id="SignalP"/>
    </source>
</evidence>
<organism evidence="2">
    <name type="scientific">Ditylum brightwellii</name>
    <dbReference type="NCBI Taxonomy" id="49249"/>
    <lineage>
        <taxon>Eukaryota</taxon>
        <taxon>Sar</taxon>
        <taxon>Stramenopiles</taxon>
        <taxon>Ochrophyta</taxon>
        <taxon>Bacillariophyta</taxon>
        <taxon>Mediophyceae</taxon>
        <taxon>Lithodesmiophycidae</taxon>
        <taxon>Lithodesmiales</taxon>
        <taxon>Lithodesmiaceae</taxon>
        <taxon>Ditylum</taxon>
    </lineage>
</organism>
<protein>
    <submittedName>
        <fullName evidence="2">Uncharacterized protein</fullName>
    </submittedName>
</protein>
<evidence type="ECO:0000313" key="2">
    <source>
        <dbReference type="EMBL" id="CAE4591919.1"/>
    </source>
</evidence>
<accession>A0A7S4V623</accession>
<reference evidence="2" key="1">
    <citation type="submission" date="2021-01" db="EMBL/GenBank/DDBJ databases">
        <authorList>
            <person name="Corre E."/>
            <person name="Pelletier E."/>
            <person name="Niang G."/>
            <person name="Scheremetjew M."/>
            <person name="Finn R."/>
            <person name="Kale V."/>
            <person name="Holt S."/>
            <person name="Cochrane G."/>
            <person name="Meng A."/>
            <person name="Brown T."/>
            <person name="Cohen L."/>
        </authorList>
    </citation>
    <scope>NUCLEOTIDE SEQUENCE</scope>
    <source>
        <strain evidence="2">GSO104</strain>
    </source>
</reference>
<name>A0A7S4V623_9STRA</name>
<keyword evidence="1" id="KW-0732">Signal</keyword>
<sequence>MITRINASIVMALSIATLSSAFTPPSLKAPPTFTTKLNLHAAADSEDDAMYLMMKAQECANSDSCSIDSARDYLREVIHVQSGCAAGTLAGKALCEDQLFAAEVVASLREKIKTGSERKARYEGMLVDIWMV</sequence>
<dbReference type="AlphaFoldDB" id="A0A7S4V623"/>
<gene>
    <name evidence="2" type="ORF">DBRI00130_LOCUS6927</name>
</gene>
<dbReference type="EMBL" id="HBNS01008540">
    <property type="protein sequence ID" value="CAE4591919.1"/>
    <property type="molecule type" value="Transcribed_RNA"/>
</dbReference>
<feature type="signal peptide" evidence="1">
    <location>
        <begin position="1"/>
        <end position="21"/>
    </location>
</feature>
<proteinExistence type="predicted"/>
<feature type="chain" id="PRO_5030515687" evidence="1">
    <location>
        <begin position="22"/>
        <end position="132"/>
    </location>
</feature>